<sequence>MKIALLAPAGAMHRFGGNFKKPLHYAPLTLTTLAALVPPELRAEIKIYDETAGIIPKDIEADIIGITAITGTSVRAYRWADHFRSKGIHVVLGGVHPTLMPHEASSHADSVMVGFSEQTWPIVLMDFANHAAKKFYYQKNDFSMIGRPIPRRDLLERKRYITVNSVEAIRGCNHACNFCAFPAAFGRKVYRRPVGEVVREIEMLVGKEIVFPDINLIADREYAKELFRELTPLKRWWFGLATSEVAEDEELFNVIVKSGCKGLLIGFESVLQESQKFVKKGINRVDQYVVLVDKLHSAGIAINGCFAFGGDKENKSVFERTVEAVVKLKIDLPRYSILTPFPGTPLYNDLSKQGRIIEKNWAMYDVEHCVFKPKLMTPDELEDGTEWAWRQTYSFLNIAKRLSTFGTPHMASIPANLFGYRIYARNFRKFTRDVMTDNSDI</sequence>
<dbReference type="AlphaFoldDB" id="A0A069RR38"/>
<dbReference type="GO" id="GO:0031419">
    <property type="term" value="F:cobalamin binding"/>
    <property type="evidence" value="ECO:0007669"/>
    <property type="project" value="InterPro"/>
</dbReference>
<dbReference type="Gene3D" id="3.40.50.280">
    <property type="entry name" value="Cobalamin-binding domain"/>
    <property type="match status" value="1"/>
</dbReference>
<dbReference type="SFLD" id="SFLDS00029">
    <property type="entry name" value="Radical_SAM"/>
    <property type="match status" value="1"/>
</dbReference>
<dbReference type="InterPro" id="IPR006638">
    <property type="entry name" value="Elp3/MiaA/NifB-like_rSAM"/>
</dbReference>
<dbReference type="eggNOG" id="COG1032">
    <property type="taxonomic scope" value="Bacteria"/>
</dbReference>
<dbReference type="InterPro" id="IPR034466">
    <property type="entry name" value="Methyltransferase_Class_B"/>
</dbReference>
<evidence type="ECO:0000256" key="1">
    <source>
        <dbReference type="ARBA" id="ARBA00001966"/>
    </source>
</evidence>
<dbReference type="EMBL" id="JJMM01000002">
    <property type="protein sequence ID" value="KDR96622.1"/>
    <property type="molecule type" value="Genomic_DNA"/>
</dbReference>
<organism evidence="9 10">
    <name type="scientific">Peptoclostridium litorale DSM 5388</name>
    <dbReference type="NCBI Taxonomy" id="1121324"/>
    <lineage>
        <taxon>Bacteria</taxon>
        <taxon>Bacillati</taxon>
        <taxon>Bacillota</taxon>
        <taxon>Clostridia</taxon>
        <taxon>Peptostreptococcales</taxon>
        <taxon>Peptoclostridiaceae</taxon>
        <taxon>Peptoclostridium</taxon>
    </lineage>
</organism>
<dbReference type="OrthoDB" id="9801659at2"/>
<dbReference type="GO" id="GO:0051539">
    <property type="term" value="F:4 iron, 4 sulfur cluster binding"/>
    <property type="evidence" value="ECO:0007669"/>
    <property type="project" value="UniProtKB-KW"/>
</dbReference>
<keyword evidence="5" id="KW-0479">Metal-binding</keyword>
<dbReference type="SMART" id="SM00729">
    <property type="entry name" value="Elp3"/>
    <property type="match status" value="1"/>
</dbReference>
<feature type="domain" description="Radical SAM core" evidence="8">
    <location>
        <begin position="158"/>
        <end position="379"/>
    </location>
</feature>
<dbReference type="PROSITE" id="PS51918">
    <property type="entry name" value="RADICAL_SAM"/>
    <property type="match status" value="1"/>
</dbReference>
<dbReference type="PANTHER" id="PTHR43409:SF7">
    <property type="entry name" value="BLL1977 PROTEIN"/>
    <property type="match status" value="1"/>
</dbReference>
<dbReference type="GO" id="GO:0005829">
    <property type="term" value="C:cytosol"/>
    <property type="evidence" value="ECO:0007669"/>
    <property type="project" value="TreeGrafter"/>
</dbReference>
<keyword evidence="6" id="KW-0408">Iron</keyword>
<evidence type="ECO:0000313" key="9">
    <source>
        <dbReference type="EMBL" id="KDR96622.1"/>
    </source>
</evidence>
<keyword evidence="10" id="KW-1185">Reference proteome</keyword>
<dbReference type="GO" id="GO:0008168">
    <property type="term" value="F:methyltransferase activity"/>
    <property type="evidence" value="ECO:0007669"/>
    <property type="project" value="UniProtKB-KW"/>
</dbReference>
<dbReference type="InterPro" id="IPR006158">
    <property type="entry name" value="Cobalamin-bd"/>
</dbReference>
<dbReference type="EC" id="2.1.1.-" evidence="9"/>
<keyword evidence="3 9" id="KW-0808">Transferase</keyword>
<dbReference type="InterPro" id="IPR007197">
    <property type="entry name" value="rSAM"/>
</dbReference>
<evidence type="ECO:0000256" key="4">
    <source>
        <dbReference type="ARBA" id="ARBA00022691"/>
    </source>
</evidence>
<evidence type="ECO:0000256" key="7">
    <source>
        <dbReference type="ARBA" id="ARBA00023014"/>
    </source>
</evidence>
<dbReference type="Pfam" id="PF02310">
    <property type="entry name" value="B12-binding"/>
    <property type="match status" value="1"/>
</dbReference>
<name>A0A069RR38_PEPLI</name>
<keyword evidence="2 9" id="KW-0489">Methyltransferase</keyword>
<evidence type="ECO:0000259" key="8">
    <source>
        <dbReference type="PROSITE" id="PS51918"/>
    </source>
</evidence>
<dbReference type="GO" id="GO:0046872">
    <property type="term" value="F:metal ion binding"/>
    <property type="evidence" value="ECO:0007669"/>
    <property type="project" value="UniProtKB-KW"/>
</dbReference>
<keyword evidence="7" id="KW-0411">Iron-sulfur</keyword>
<dbReference type="Pfam" id="PF04055">
    <property type="entry name" value="Radical_SAM"/>
    <property type="match status" value="1"/>
</dbReference>
<accession>A0A069RR38</accession>
<dbReference type="Gene3D" id="3.80.30.20">
    <property type="entry name" value="tm_1862 like domain"/>
    <property type="match status" value="1"/>
</dbReference>
<dbReference type="GO" id="GO:0032259">
    <property type="term" value="P:methylation"/>
    <property type="evidence" value="ECO:0007669"/>
    <property type="project" value="UniProtKB-KW"/>
</dbReference>
<protein>
    <submittedName>
        <fullName evidence="9">Methyltransferase</fullName>
        <ecNumber evidence="9">2.1.1.-</ecNumber>
    </submittedName>
</protein>
<dbReference type="Proteomes" id="UP000027946">
    <property type="component" value="Unassembled WGS sequence"/>
</dbReference>
<dbReference type="InterPro" id="IPR051198">
    <property type="entry name" value="BchE-like"/>
</dbReference>
<dbReference type="SFLD" id="SFLDG01123">
    <property type="entry name" value="methyltransferase_(Class_B)"/>
    <property type="match status" value="1"/>
</dbReference>
<dbReference type="SUPFAM" id="SSF102114">
    <property type="entry name" value="Radical SAM enzymes"/>
    <property type="match status" value="1"/>
</dbReference>
<evidence type="ECO:0000256" key="5">
    <source>
        <dbReference type="ARBA" id="ARBA00022723"/>
    </source>
</evidence>
<dbReference type="STRING" id="1121324.CLIT_2c02280"/>
<dbReference type="InterPro" id="IPR058240">
    <property type="entry name" value="rSAM_sf"/>
</dbReference>
<dbReference type="InterPro" id="IPR023404">
    <property type="entry name" value="rSAM_horseshoe"/>
</dbReference>
<evidence type="ECO:0000256" key="6">
    <source>
        <dbReference type="ARBA" id="ARBA00023004"/>
    </source>
</evidence>
<evidence type="ECO:0000256" key="3">
    <source>
        <dbReference type="ARBA" id="ARBA00022679"/>
    </source>
</evidence>
<comment type="caution">
    <text evidence="9">The sequence shown here is derived from an EMBL/GenBank/DDBJ whole genome shotgun (WGS) entry which is preliminary data.</text>
</comment>
<keyword evidence="4" id="KW-0949">S-adenosyl-L-methionine</keyword>
<gene>
    <name evidence="9" type="ORF">CLIT_2c02280</name>
</gene>
<dbReference type="RefSeq" id="WP_038261135.1">
    <property type="nucleotide sequence ID" value="NZ_FSRH01000001.1"/>
</dbReference>
<dbReference type="SFLD" id="SFLDG01082">
    <property type="entry name" value="B12-binding_domain_containing"/>
    <property type="match status" value="1"/>
</dbReference>
<dbReference type="PANTHER" id="PTHR43409">
    <property type="entry name" value="ANAEROBIC MAGNESIUM-PROTOPORPHYRIN IX MONOMETHYL ESTER CYCLASE-RELATED"/>
    <property type="match status" value="1"/>
</dbReference>
<proteinExistence type="predicted"/>
<comment type="cofactor">
    <cofactor evidence="1">
        <name>[4Fe-4S] cluster</name>
        <dbReference type="ChEBI" id="CHEBI:49883"/>
    </cofactor>
</comment>
<evidence type="ECO:0000313" key="10">
    <source>
        <dbReference type="Proteomes" id="UP000027946"/>
    </source>
</evidence>
<evidence type="ECO:0000256" key="2">
    <source>
        <dbReference type="ARBA" id="ARBA00022603"/>
    </source>
</evidence>
<dbReference type="CDD" id="cd01335">
    <property type="entry name" value="Radical_SAM"/>
    <property type="match status" value="1"/>
</dbReference>
<reference evidence="9 10" key="1">
    <citation type="submission" date="2014-03" db="EMBL/GenBank/DDBJ databases">
        <title>Genome sequence of Clostridium litorale W6, DSM 5388.</title>
        <authorList>
            <person name="Poehlein A."/>
            <person name="Jagirdar A."/>
            <person name="Khonsari B."/>
            <person name="Chibani C.M."/>
            <person name="Gutierrez Gutierrez D.A."/>
            <person name="Davydova E."/>
            <person name="Alghaithi H.S."/>
            <person name="Nair K.P."/>
            <person name="Dhamotharan K."/>
            <person name="Chandran L."/>
            <person name="G W."/>
            <person name="Daniel R."/>
        </authorList>
    </citation>
    <scope>NUCLEOTIDE SEQUENCE [LARGE SCALE GENOMIC DNA]</scope>
    <source>
        <strain evidence="9 10">W6</strain>
    </source>
</reference>